<reference evidence="3" key="2">
    <citation type="submission" date="2020-09" db="EMBL/GenBank/DDBJ databases">
        <authorList>
            <person name="Sun Q."/>
            <person name="Zhou Y."/>
        </authorList>
    </citation>
    <scope>NUCLEOTIDE SEQUENCE</scope>
    <source>
        <strain evidence="3">CGMCC 1.12827</strain>
    </source>
</reference>
<keyword evidence="1" id="KW-0378">Hydrolase</keyword>
<name>A0A916TEY2_9ACTN</name>
<dbReference type="AlphaFoldDB" id="A0A916TEY2"/>
<dbReference type="InterPro" id="IPR036380">
    <property type="entry name" value="Isochorismatase-like_sf"/>
</dbReference>
<dbReference type="SUPFAM" id="SSF52499">
    <property type="entry name" value="Isochorismatase-like hydrolases"/>
    <property type="match status" value="1"/>
</dbReference>
<feature type="domain" description="Isochorismatase-like" evidence="2">
    <location>
        <begin position="7"/>
        <end position="181"/>
    </location>
</feature>
<proteinExistence type="predicted"/>
<dbReference type="Proteomes" id="UP000621454">
    <property type="component" value="Unassembled WGS sequence"/>
</dbReference>
<dbReference type="Gene3D" id="3.40.50.850">
    <property type="entry name" value="Isochorismatase-like"/>
    <property type="match status" value="1"/>
</dbReference>
<dbReference type="InterPro" id="IPR000868">
    <property type="entry name" value="Isochorismatase-like_dom"/>
</dbReference>
<sequence>MSTQHRALVVIDVQNEYFDGPLQIGYPPRETSLANVGRAFDAAVAAGIPVVVVAHVDDADSPVFAQGSVGAGLHPEIEGRLSDDVLVVQKGYSSIFPETGLAEWFTEQGIDTITLVGHMANNCDLATAVEAEALGFTTEILSDATGSINIANAAGKVSAEVLHNTLMALLHSNFAAVTDTDRWIEALAADEALERSNLVESAVEGAQAFE</sequence>
<dbReference type="Pfam" id="PF00857">
    <property type="entry name" value="Isochorismatase"/>
    <property type="match status" value="1"/>
</dbReference>
<dbReference type="PANTHER" id="PTHR43540:SF6">
    <property type="entry name" value="ISOCHORISMATASE-LIKE DOMAIN-CONTAINING PROTEIN"/>
    <property type="match status" value="1"/>
</dbReference>
<dbReference type="GO" id="GO:0016787">
    <property type="term" value="F:hydrolase activity"/>
    <property type="evidence" value="ECO:0007669"/>
    <property type="project" value="UniProtKB-KW"/>
</dbReference>
<dbReference type="RefSeq" id="WP_188587722.1">
    <property type="nucleotide sequence ID" value="NZ_BMGC01000031.1"/>
</dbReference>
<evidence type="ECO:0000256" key="1">
    <source>
        <dbReference type="ARBA" id="ARBA00022801"/>
    </source>
</evidence>
<comment type="caution">
    <text evidence="3">The sequence shown here is derived from an EMBL/GenBank/DDBJ whole genome shotgun (WGS) entry which is preliminary data.</text>
</comment>
<protein>
    <submittedName>
        <fullName evidence="3">Isochorismatase</fullName>
    </submittedName>
</protein>
<keyword evidence="4" id="KW-1185">Reference proteome</keyword>
<dbReference type="EMBL" id="BMGC01000031">
    <property type="protein sequence ID" value="GGB42399.1"/>
    <property type="molecule type" value="Genomic_DNA"/>
</dbReference>
<reference evidence="3" key="1">
    <citation type="journal article" date="2014" name="Int. J. Syst. Evol. Microbiol.">
        <title>Complete genome sequence of Corynebacterium casei LMG S-19264T (=DSM 44701T), isolated from a smear-ripened cheese.</title>
        <authorList>
            <consortium name="US DOE Joint Genome Institute (JGI-PGF)"/>
            <person name="Walter F."/>
            <person name="Albersmeier A."/>
            <person name="Kalinowski J."/>
            <person name="Ruckert C."/>
        </authorList>
    </citation>
    <scope>NUCLEOTIDE SEQUENCE</scope>
    <source>
        <strain evidence="3">CGMCC 1.12827</strain>
    </source>
</reference>
<evidence type="ECO:0000313" key="4">
    <source>
        <dbReference type="Proteomes" id="UP000621454"/>
    </source>
</evidence>
<dbReference type="InterPro" id="IPR050272">
    <property type="entry name" value="Isochorismatase-like_hydrls"/>
</dbReference>
<evidence type="ECO:0000259" key="2">
    <source>
        <dbReference type="Pfam" id="PF00857"/>
    </source>
</evidence>
<accession>A0A916TEY2</accession>
<gene>
    <name evidence="3" type="ORF">GCM10011489_32400</name>
</gene>
<evidence type="ECO:0000313" key="3">
    <source>
        <dbReference type="EMBL" id="GGB42399.1"/>
    </source>
</evidence>
<organism evidence="3 4">
    <name type="scientific">Gordonia jinhuaensis</name>
    <dbReference type="NCBI Taxonomy" id="1517702"/>
    <lineage>
        <taxon>Bacteria</taxon>
        <taxon>Bacillati</taxon>
        <taxon>Actinomycetota</taxon>
        <taxon>Actinomycetes</taxon>
        <taxon>Mycobacteriales</taxon>
        <taxon>Gordoniaceae</taxon>
        <taxon>Gordonia</taxon>
    </lineage>
</organism>
<dbReference type="PANTHER" id="PTHR43540">
    <property type="entry name" value="PEROXYUREIDOACRYLATE/UREIDOACRYLATE AMIDOHYDROLASE-RELATED"/>
    <property type="match status" value="1"/>
</dbReference>